<dbReference type="EMBL" id="JADGJW010000604">
    <property type="protein sequence ID" value="KAJ3214632.1"/>
    <property type="molecule type" value="Genomic_DNA"/>
</dbReference>
<dbReference type="CDD" id="cd00067">
    <property type="entry name" value="GAL4"/>
    <property type="match status" value="1"/>
</dbReference>
<gene>
    <name evidence="1" type="ORF">HK099_006776</name>
</gene>
<dbReference type="AlphaFoldDB" id="A0AAD5TXZ9"/>
<evidence type="ECO:0000313" key="2">
    <source>
        <dbReference type="Proteomes" id="UP001211065"/>
    </source>
</evidence>
<organism evidence="1 2">
    <name type="scientific">Clydaea vesicula</name>
    <dbReference type="NCBI Taxonomy" id="447962"/>
    <lineage>
        <taxon>Eukaryota</taxon>
        <taxon>Fungi</taxon>
        <taxon>Fungi incertae sedis</taxon>
        <taxon>Chytridiomycota</taxon>
        <taxon>Chytridiomycota incertae sedis</taxon>
        <taxon>Chytridiomycetes</taxon>
        <taxon>Lobulomycetales</taxon>
        <taxon>Lobulomycetaceae</taxon>
        <taxon>Clydaea</taxon>
    </lineage>
</organism>
<comment type="caution">
    <text evidence="1">The sequence shown here is derived from an EMBL/GenBank/DDBJ whole genome shotgun (WGS) entry which is preliminary data.</text>
</comment>
<dbReference type="Proteomes" id="UP001211065">
    <property type="component" value="Unassembled WGS sequence"/>
</dbReference>
<protein>
    <submittedName>
        <fullName evidence="1">Uncharacterized protein</fullName>
    </submittedName>
</protein>
<proteinExistence type="predicted"/>
<reference evidence="1" key="1">
    <citation type="submission" date="2020-05" db="EMBL/GenBank/DDBJ databases">
        <title>Phylogenomic resolution of chytrid fungi.</title>
        <authorList>
            <person name="Stajich J.E."/>
            <person name="Amses K."/>
            <person name="Simmons R."/>
            <person name="Seto K."/>
            <person name="Myers J."/>
            <person name="Bonds A."/>
            <person name="Quandt C.A."/>
            <person name="Barry K."/>
            <person name="Liu P."/>
            <person name="Grigoriev I."/>
            <person name="Longcore J.E."/>
            <person name="James T.Y."/>
        </authorList>
    </citation>
    <scope>NUCLEOTIDE SEQUENCE</scope>
    <source>
        <strain evidence="1">JEL0476</strain>
    </source>
</reference>
<accession>A0AAD5TXZ9</accession>
<name>A0AAD5TXZ9_9FUNG</name>
<sequence>MHVPDVDKGKENVMEQKKKKIILVKPSCSKCVELNIVCVYLAPKKRGPNPKIGDEWTPITTSPPSLDVMNNLNLNATDSNFLLFSSQPDFSLHQPNLVNLMDINQIEDILLDNSDFVDVKTPPGQQEKNFSFSLFDNKNMDDLNYLKNDSFLDNSNSEFFKFNHGCDPPTFFGLKHFENSILDVTNNFQELSITDKKLDGYQYLANFHFEDSVSYENHPRYVNSTKSQQMQYTLFDAFFHSKTVNLFFCPPQTDKSVFILWLSALTDPKLIMDAFDYGSQISSKFWINAYNASSSVYLRHSAFEISQKFSAIALTEMKNLSEKDKLEEEAFEGYFELASYFLFINDSRTTRRLLLETFKCLNEKDFILIQPLHYSALWATV</sequence>
<dbReference type="GO" id="GO:0000981">
    <property type="term" value="F:DNA-binding transcription factor activity, RNA polymerase II-specific"/>
    <property type="evidence" value="ECO:0007669"/>
    <property type="project" value="InterPro"/>
</dbReference>
<keyword evidence="2" id="KW-1185">Reference proteome</keyword>
<dbReference type="InterPro" id="IPR001138">
    <property type="entry name" value="Zn2Cys6_DnaBD"/>
</dbReference>
<evidence type="ECO:0000313" key="1">
    <source>
        <dbReference type="EMBL" id="KAJ3214632.1"/>
    </source>
</evidence>
<dbReference type="GO" id="GO:0008270">
    <property type="term" value="F:zinc ion binding"/>
    <property type="evidence" value="ECO:0007669"/>
    <property type="project" value="InterPro"/>
</dbReference>